<reference evidence="2 3" key="1">
    <citation type="submission" date="2018-11" db="EMBL/GenBank/DDBJ databases">
        <title>Genomic Encyclopedia of Type Strains, Phase IV (KMG-IV): sequencing the most valuable type-strain genomes for metagenomic binning, comparative biology and taxonomic classification.</title>
        <authorList>
            <person name="Goeker M."/>
        </authorList>
    </citation>
    <scope>NUCLEOTIDE SEQUENCE [LARGE SCALE GENOMIC DNA]</scope>
    <source>
        <strain evidence="2 3">DSM 5900</strain>
    </source>
</reference>
<keyword evidence="3" id="KW-1185">Reference proteome</keyword>
<feature type="domain" description="WsaF C-terminal" evidence="1">
    <location>
        <begin position="503"/>
        <end position="640"/>
    </location>
</feature>
<dbReference type="Proteomes" id="UP000278222">
    <property type="component" value="Unassembled WGS sequence"/>
</dbReference>
<dbReference type="OrthoDB" id="9783791at2"/>
<organism evidence="2 3">
    <name type="scientific">Stella humosa</name>
    <dbReference type="NCBI Taxonomy" id="94"/>
    <lineage>
        <taxon>Bacteria</taxon>
        <taxon>Pseudomonadati</taxon>
        <taxon>Pseudomonadota</taxon>
        <taxon>Alphaproteobacteria</taxon>
        <taxon>Rhodospirillales</taxon>
        <taxon>Stellaceae</taxon>
        <taxon>Stella</taxon>
    </lineage>
</organism>
<evidence type="ECO:0000259" key="1">
    <source>
        <dbReference type="Pfam" id="PF22772"/>
    </source>
</evidence>
<dbReference type="Gene3D" id="3.40.50.11090">
    <property type="match status" value="1"/>
</dbReference>
<proteinExistence type="predicted"/>
<dbReference type="AlphaFoldDB" id="A0A3N1LI83"/>
<dbReference type="InterPro" id="IPR055050">
    <property type="entry name" value="WsaF_C"/>
</dbReference>
<sequence>MTEMGSVDPRYSVPADRREMFRSAFECELFVRRAQHFYPDEPVTVANAVRQYGSRPVLRRVSPNLLFDETWYRAANPDVESGIAGGRLYSGFHHFVFWGWRQGRFPNPMMGADQPSATLPAVDPSRFETERYLAGNAAAQTFLRHFPFVSAYAYFDLYGRRLDQPAAAAGDELESALKAEFDADFYRAAYLEDEPARIADRPFEHYFYVGRRLGHSPNRWFDEGWYLAFYADVRAAVQRRELLCGFHHYVAAGMREGRSPRYALERALEVTVPGVTRPDLIARAREIQQRIQPIPATVTAGTARTLWLLVPRLNPDIAFGGYRALFELTRALKRYGAARGMRMAVVTTEERHANQEYFSWRMRGQAGCDLLDGVVVRSRYEIDRLEMGPRDRFLAYSTWDALLASPLAARTDEPRILALVQEYEPLFSDHSSLYSLSASGLEVPSYPIFNSSILRDYFRRRRLGIFREGASPVPERDYAVFEHVINRLPNQCEADIAGREERVLAFYARPETHASRNLYEIAELALRRLCQSGLFDRRWRFVGLGCLTALPAVELGGGHRLEFVKKMPEAEYIAFVKRLDIGLSLMYAPHPSLMPYEFATTGALVVTNTFENRSRRYFERTCANFVPCAPTIDGVADAIRQAHERVEDWPRRVAGAYRPPVRGWAETFDDPFMERTVGRVLR</sequence>
<dbReference type="EMBL" id="RJKX01000014">
    <property type="protein sequence ID" value="ROP90924.1"/>
    <property type="molecule type" value="Genomic_DNA"/>
</dbReference>
<accession>A0A3N1LI83</accession>
<dbReference type="Gene3D" id="3.40.50.2000">
    <property type="entry name" value="Glycogen Phosphorylase B"/>
    <property type="match status" value="1"/>
</dbReference>
<evidence type="ECO:0000313" key="3">
    <source>
        <dbReference type="Proteomes" id="UP000278222"/>
    </source>
</evidence>
<dbReference type="Pfam" id="PF22772">
    <property type="entry name" value="WsaF_C"/>
    <property type="match status" value="1"/>
</dbReference>
<protein>
    <recommendedName>
        <fullName evidence="1">WsaF C-terminal domain-containing protein</fullName>
    </recommendedName>
</protein>
<gene>
    <name evidence="2" type="ORF">EDC65_2784</name>
</gene>
<comment type="caution">
    <text evidence="2">The sequence shown here is derived from an EMBL/GenBank/DDBJ whole genome shotgun (WGS) entry which is preliminary data.</text>
</comment>
<evidence type="ECO:0000313" key="2">
    <source>
        <dbReference type="EMBL" id="ROP90924.1"/>
    </source>
</evidence>
<name>A0A3N1LI83_9PROT</name>
<dbReference type="RefSeq" id="WP_123690419.1">
    <property type="nucleotide sequence ID" value="NZ_AP019700.1"/>
</dbReference>